<dbReference type="GeneID" id="107558411"/>
<sequence length="274" mass="31766">MASEDLCFSYTVPDSNEKHRRARNWTDSEMKSLVYIWEEYVTELKKAKRNAKIYETMAKQLYELTGEQRHREEIKMKITNMTFQFRKMKYTANGSNATPDWPYYKSIERILSKVPDHAHMSPPNLSTSGPSTSQLETSVPQSAPPSGFLPEYTGSSEEREINDEEEGLTENSESSFETRSQPHKRRRLSHGSLRRKKLRVLDAMLQEQRRISRAVEEACHEVRRVMHQQNFLQVQSLQLQERMMNLLEKMIPAPSAPCWPNPPASKGLGTLTTE</sequence>
<dbReference type="GO" id="GO:0016604">
    <property type="term" value="C:nuclear body"/>
    <property type="evidence" value="ECO:0007669"/>
    <property type="project" value="TreeGrafter"/>
</dbReference>
<evidence type="ECO:0000259" key="3">
    <source>
        <dbReference type="Pfam" id="PF13837"/>
    </source>
</evidence>
<gene>
    <name evidence="4" type="primary">LOC107558411</name>
</gene>
<reference evidence="4" key="1">
    <citation type="submission" date="2025-08" db="UniProtKB">
        <authorList>
            <consortium name="Ensembl"/>
        </authorList>
    </citation>
    <scope>IDENTIFICATION</scope>
</reference>
<dbReference type="PANTHER" id="PTHR22666">
    <property type="entry name" value="MYB_SANT-LIKE DNA-BINDING DOMAIN-CONTAINING PROTEIN 1"/>
    <property type="match status" value="1"/>
</dbReference>
<feature type="region of interest" description="Disordered" evidence="2">
    <location>
        <begin position="116"/>
        <end position="192"/>
    </location>
</feature>
<proteinExistence type="predicted"/>
<dbReference type="OMA" id="HAEGLHM"/>
<dbReference type="Proteomes" id="UP000472262">
    <property type="component" value="Unassembled WGS sequence"/>
</dbReference>
<dbReference type="KEGG" id="sgh:107558411"/>
<organism evidence="4 5">
    <name type="scientific">Sinocyclocheilus grahami</name>
    <name type="common">Dianchi golden-line fish</name>
    <name type="synonym">Barbus grahami</name>
    <dbReference type="NCBI Taxonomy" id="75366"/>
    <lineage>
        <taxon>Eukaryota</taxon>
        <taxon>Metazoa</taxon>
        <taxon>Chordata</taxon>
        <taxon>Craniata</taxon>
        <taxon>Vertebrata</taxon>
        <taxon>Euteleostomi</taxon>
        <taxon>Actinopterygii</taxon>
        <taxon>Neopterygii</taxon>
        <taxon>Teleostei</taxon>
        <taxon>Ostariophysi</taxon>
        <taxon>Cypriniformes</taxon>
        <taxon>Cyprinidae</taxon>
        <taxon>Cyprininae</taxon>
        <taxon>Sinocyclocheilus</taxon>
    </lineage>
</organism>
<dbReference type="FunCoup" id="A0A672QZG3">
    <property type="interactions" value="454"/>
</dbReference>
<evidence type="ECO:0000313" key="4">
    <source>
        <dbReference type="Ensembl" id="ENSSGRP00000081571.1"/>
    </source>
</evidence>
<dbReference type="RefSeq" id="XP_016097561.1">
    <property type="nucleotide sequence ID" value="XM_016242075.1"/>
</dbReference>
<dbReference type="AlphaFoldDB" id="A0A672QZG3"/>
<dbReference type="Ensembl" id="ENSSGRT00000086850.1">
    <property type="protein sequence ID" value="ENSSGRP00000081571.1"/>
    <property type="gene ID" value="ENSSGRG00000041261.1"/>
</dbReference>
<evidence type="ECO:0000256" key="2">
    <source>
        <dbReference type="SAM" id="MobiDB-lite"/>
    </source>
</evidence>
<accession>A0A672QZG3</accession>
<dbReference type="GO" id="GO:0045893">
    <property type="term" value="P:positive regulation of DNA-templated transcription"/>
    <property type="evidence" value="ECO:0007669"/>
    <property type="project" value="TreeGrafter"/>
</dbReference>
<feature type="domain" description="Myb/SANT-like DNA-binding" evidence="3">
    <location>
        <begin position="23"/>
        <end position="110"/>
    </location>
</feature>
<evidence type="ECO:0000256" key="1">
    <source>
        <dbReference type="ARBA" id="ARBA00070622"/>
    </source>
</evidence>
<protein>
    <recommendedName>
        <fullName evidence="1">Myb/SANT-like DNA-binding domain-containing protein 1</fullName>
    </recommendedName>
</protein>
<dbReference type="Gene3D" id="1.10.10.60">
    <property type="entry name" value="Homeodomain-like"/>
    <property type="match status" value="1"/>
</dbReference>
<feature type="compositionally biased region" description="Polar residues" evidence="2">
    <location>
        <begin position="169"/>
        <end position="179"/>
    </location>
</feature>
<dbReference type="OrthoDB" id="6081971at2759"/>
<feature type="compositionally biased region" description="Basic residues" evidence="2">
    <location>
        <begin position="181"/>
        <end position="192"/>
    </location>
</feature>
<dbReference type="FunFam" id="1.10.10.60:FF:000135">
    <property type="entry name" value="Myb/SANT-like DNA-binding domain containing 1"/>
    <property type="match status" value="1"/>
</dbReference>
<dbReference type="InterPro" id="IPR044822">
    <property type="entry name" value="Myb_DNA-bind_4"/>
</dbReference>
<dbReference type="PANTHER" id="PTHR22666:SF3">
    <property type="entry name" value="MYB_SANT-LIKE DNA-BINDING DOMAIN-CONTAINING PROTEIN 1"/>
    <property type="match status" value="1"/>
</dbReference>
<name>A0A672QZG3_SINGR</name>
<evidence type="ECO:0000313" key="5">
    <source>
        <dbReference type="Proteomes" id="UP000472262"/>
    </source>
</evidence>
<feature type="compositionally biased region" description="Polar residues" evidence="2">
    <location>
        <begin position="123"/>
        <end position="141"/>
    </location>
</feature>
<keyword evidence="5" id="KW-1185">Reference proteome</keyword>
<dbReference type="Pfam" id="PF13837">
    <property type="entry name" value="Myb_DNA-bind_4"/>
    <property type="match status" value="1"/>
</dbReference>
<dbReference type="InParanoid" id="A0A672QZG3"/>
<reference evidence="4" key="2">
    <citation type="submission" date="2025-09" db="UniProtKB">
        <authorList>
            <consortium name="Ensembl"/>
        </authorList>
    </citation>
    <scope>IDENTIFICATION</scope>
</reference>
<dbReference type="InterPro" id="IPR026095">
    <property type="entry name" value="Myb/SANT-like_DNA-bd_dom_prot"/>
</dbReference>